<gene>
    <name evidence="1" type="ORF">O181_089707</name>
</gene>
<proteinExistence type="predicted"/>
<reference evidence="1" key="1">
    <citation type="submission" date="2021-03" db="EMBL/GenBank/DDBJ databases">
        <title>Draft genome sequence of rust myrtle Austropuccinia psidii MF-1, a brazilian biotype.</title>
        <authorList>
            <person name="Quecine M.C."/>
            <person name="Pachon D.M.R."/>
            <person name="Bonatelli M.L."/>
            <person name="Correr F.H."/>
            <person name="Franceschini L.M."/>
            <person name="Leite T.F."/>
            <person name="Margarido G.R.A."/>
            <person name="Almeida C.A."/>
            <person name="Ferrarezi J.A."/>
            <person name="Labate C.A."/>
        </authorList>
    </citation>
    <scope>NUCLEOTIDE SEQUENCE</scope>
    <source>
        <strain evidence="1">MF-1</strain>
    </source>
</reference>
<name>A0A9Q3IU35_9BASI</name>
<dbReference type="EMBL" id="AVOT02055466">
    <property type="protein sequence ID" value="MBW0549992.1"/>
    <property type="molecule type" value="Genomic_DNA"/>
</dbReference>
<evidence type="ECO:0000313" key="2">
    <source>
        <dbReference type="Proteomes" id="UP000765509"/>
    </source>
</evidence>
<protein>
    <submittedName>
        <fullName evidence="1">Uncharacterized protein</fullName>
    </submittedName>
</protein>
<accession>A0A9Q3IU35</accession>
<sequence>MGQGSSLAWDEFCTTGLSSTNIIMPTLMHELTSACPLIISSSFQFLCTGADMLTPSSPILVLFQTDLIIFTYYNAYAPGFLSRCPSTPRTASLPSPILTLPRPA</sequence>
<keyword evidence="2" id="KW-1185">Reference proteome</keyword>
<evidence type="ECO:0000313" key="1">
    <source>
        <dbReference type="EMBL" id="MBW0549992.1"/>
    </source>
</evidence>
<organism evidence="1 2">
    <name type="scientific">Austropuccinia psidii MF-1</name>
    <dbReference type="NCBI Taxonomy" id="1389203"/>
    <lineage>
        <taxon>Eukaryota</taxon>
        <taxon>Fungi</taxon>
        <taxon>Dikarya</taxon>
        <taxon>Basidiomycota</taxon>
        <taxon>Pucciniomycotina</taxon>
        <taxon>Pucciniomycetes</taxon>
        <taxon>Pucciniales</taxon>
        <taxon>Sphaerophragmiaceae</taxon>
        <taxon>Austropuccinia</taxon>
    </lineage>
</organism>
<dbReference type="Proteomes" id="UP000765509">
    <property type="component" value="Unassembled WGS sequence"/>
</dbReference>
<dbReference type="AlphaFoldDB" id="A0A9Q3IU35"/>
<comment type="caution">
    <text evidence="1">The sequence shown here is derived from an EMBL/GenBank/DDBJ whole genome shotgun (WGS) entry which is preliminary data.</text>
</comment>